<gene>
    <name evidence="13" type="primary">LOC114851341</name>
</gene>
<feature type="transmembrane region" description="Helical" evidence="11">
    <location>
        <begin position="154"/>
        <end position="176"/>
    </location>
</feature>
<dbReference type="PROSITE" id="PS01346">
    <property type="entry name" value="CLAUDIN"/>
    <property type="match status" value="1"/>
</dbReference>
<evidence type="ECO:0000256" key="7">
    <source>
        <dbReference type="ARBA" id="ARBA00022949"/>
    </source>
</evidence>
<organism evidence="12 13">
    <name type="scientific">Betta splendens</name>
    <name type="common">Siamese fighting fish</name>
    <dbReference type="NCBI Taxonomy" id="158456"/>
    <lineage>
        <taxon>Eukaryota</taxon>
        <taxon>Metazoa</taxon>
        <taxon>Chordata</taxon>
        <taxon>Craniata</taxon>
        <taxon>Vertebrata</taxon>
        <taxon>Euteleostomi</taxon>
        <taxon>Actinopterygii</taxon>
        <taxon>Neopterygii</taxon>
        <taxon>Teleostei</taxon>
        <taxon>Neoteleostei</taxon>
        <taxon>Acanthomorphata</taxon>
        <taxon>Anabantaria</taxon>
        <taxon>Anabantiformes</taxon>
        <taxon>Anabantoidei</taxon>
        <taxon>Osphronemidae</taxon>
        <taxon>Betta</taxon>
    </lineage>
</organism>
<dbReference type="InterPro" id="IPR004031">
    <property type="entry name" value="PMP22/EMP/MP20/Claudin"/>
</dbReference>
<dbReference type="OrthoDB" id="8612291at2759"/>
<dbReference type="GO" id="GO:0005886">
    <property type="term" value="C:plasma membrane"/>
    <property type="evidence" value="ECO:0007669"/>
    <property type="project" value="UniProtKB-SubCell"/>
</dbReference>
<dbReference type="InParanoid" id="A0A6P7LYB1"/>
<dbReference type="Gene3D" id="1.20.140.150">
    <property type="match status" value="1"/>
</dbReference>
<keyword evidence="9 11" id="KW-0472">Membrane</keyword>
<name>A0A6P7LYB1_BETSP</name>
<evidence type="ECO:0000256" key="5">
    <source>
        <dbReference type="ARBA" id="ARBA00022475"/>
    </source>
</evidence>
<feature type="transmembrane region" description="Helical" evidence="11">
    <location>
        <begin position="196"/>
        <end position="219"/>
    </location>
</feature>
<dbReference type="Pfam" id="PF00822">
    <property type="entry name" value="PMP22_Claudin"/>
    <property type="match status" value="1"/>
</dbReference>
<evidence type="ECO:0000256" key="10">
    <source>
        <dbReference type="SAM" id="MobiDB-lite"/>
    </source>
</evidence>
<evidence type="ECO:0000256" key="3">
    <source>
        <dbReference type="ARBA" id="ARBA00008295"/>
    </source>
</evidence>
<keyword evidence="12" id="KW-1185">Reference proteome</keyword>
<feature type="transmembrane region" description="Helical" evidence="11">
    <location>
        <begin position="26"/>
        <end position="54"/>
    </location>
</feature>
<dbReference type="Proteomes" id="UP000515150">
    <property type="component" value="Chromosome 2"/>
</dbReference>
<sequence>MTGSSHGPVEARPVLTQREEETDPNVWPFILTMDVTICALELLGLFLCAVAWLASLTTTLMSTWLTQTTELLATETFQRGLWEICVVQELGGLECRPYSSLLGLPQDIMLARTLMCVSLAVGLLGFVLTVPALHLVNSCQDPVEERLCKRRLKAAAAVLCLVAGVLGLIPVSHVAHVAVTRFFDETVSEMVPRWEFGDALFCGWTAGLAYLLAGTLLLISCWRLPEQERELAGPSPKRGAPLRIPSIKTRSEYV</sequence>
<dbReference type="RefSeq" id="XP_028998949.1">
    <property type="nucleotide sequence ID" value="XM_029143116.3"/>
</dbReference>
<dbReference type="PRINTS" id="PR01077">
    <property type="entry name" value="CLAUDIN"/>
</dbReference>
<comment type="similarity">
    <text evidence="3">Belongs to the claudin family.</text>
</comment>
<accession>A0A6P7LYB1</accession>
<evidence type="ECO:0000313" key="12">
    <source>
        <dbReference type="Proteomes" id="UP000515150"/>
    </source>
</evidence>
<proteinExistence type="inferred from homology"/>
<dbReference type="GO" id="GO:0005923">
    <property type="term" value="C:bicellular tight junction"/>
    <property type="evidence" value="ECO:0007669"/>
    <property type="project" value="UniProtKB-SubCell"/>
</dbReference>
<dbReference type="InterPro" id="IPR017974">
    <property type="entry name" value="Claudin_CS"/>
</dbReference>
<keyword evidence="4" id="KW-0796">Tight junction</keyword>
<keyword evidence="5" id="KW-1003">Cell membrane</keyword>
<evidence type="ECO:0000313" key="13">
    <source>
        <dbReference type="RefSeq" id="XP_028998949.1"/>
    </source>
</evidence>
<dbReference type="AlphaFoldDB" id="A0A6P7LYB1"/>
<evidence type="ECO:0000256" key="1">
    <source>
        <dbReference type="ARBA" id="ARBA00004435"/>
    </source>
</evidence>
<feature type="transmembrane region" description="Helical" evidence="11">
    <location>
        <begin position="109"/>
        <end position="133"/>
    </location>
</feature>
<evidence type="ECO:0000256" key="11">
    <source>
        <dbReference type="SAM" id="Phobius"/>
    </source>
</evidence>
<keyword evidence="6 11" id="KW-0812">Transmembrane</keyword>
<protein>
    <submittedName>
        <fullName evidence="13">Claudin-24</fullName>
    </submittedName>
</protein>
<evidence type="ECO:0000256" key="8">
    <source>
        <dbReference type="ARBA" id="ARBA00022989"/>
    </source>
</evidence>
<dbReference type="GeneID" id="114851341"/>
<dbReference type="InterPro" id="IPR006187">
    <property type="entry name" value="Claudin"/>
</dbReference>
<comment type="subcellular location">
    <subcellularLocation>
        <location evidence="1">Cell junction</location>
        <location evidence="1">Tight junction</location>
    </subcellularLocation>
    <subcellularLocation>
        <location evidence="2">Cell membrane</location>
        <topology evidence="2">Multi-pass membrane protein</topology>
    </subcellularLocation>
</comment>
<feature type="region of interest" description="Disordered" evidence="10">
    <location>
        <begin position="231"/>
        <end position="254"/>
    </location>
</feature>
<dbReference type="GO" id="GO:0005198">
    <property type="term" value="F:structural molecule activity"/>
    <property type="evidence" value="ECO:0007669"/>
    <property type="project" value="InterPro"/>
</dbReference>
<reference evidence="13" key="1">
    <citation type="submission" date="2025-08" db="UniProtKB">
        <authorList>
            <consortium name="RefSeq"/>
        </authorList>
    </citation>
    <scope>IDENTIFICATION</scope>
</reference>
<evidence type="ECO:0000256" key="6">
    <source>
        <dbReference type="ARBA" id="ARBA00022692"/>
    </source>
</evidence>
<keyword evidence="8 11" id="KW-1133">Transmembrane helix</keyword>
<evidence type="ECO:0000256" key="4">
    <source>
        <dbReference type="ARBA" id="ARBA00022427"/>
    </source>
</evidence>
<evidence type="ECO:0000256" key="2">
    <source>
        <dbReference type="ARBA" id="ARBA00004651"/>
    </source>
</evidence>
<dbReference type="PANTHER" id="PTHR12002">
    <property type="entry name" value="CLAUDIN"/>
    <property type="match status" value="1"/>
</dbReference>
<evidence type="ECO:0000256" key="9">
    <source>
        <dbReference type="ARBA" id="ARBA00023136"/>
    </source>
</evidence>
<keyword evidence="7" id="KW-0965">Cell junction</keyword>
<dbReference type="KEGG" id="bspl:114851341"/>